<accession>W4K4E8</accession>
<name>W4K4E8_HETIT</name>
<feature type="compositionally biased region" description="Low complexity" evidence="1">
    <location>
        <begin position="93"/>
        <end position="105"/>
    </location>
</feature>
<dbReference type="RefSeq" id="XP_009547000.1">
    <property type="nucleotide sequence ID" value="XM_009548705.1"/>
</dbReference>
<evidence type="ECO:0000313" key="2">
    <source>
        <dbReference type="EMBL" id="ETW80220.1"/>
    </source>
</evidence>
<gene>
    <name evidence="2" type="ORF">HETIRDRAFT_105261</name>
</gene>
<organism evidence="2 3">
    <name type="scientific">Heterobasidion irregulare (strain TC 32-1)</name>
    <dbReference type="NCBI Taxonomy" id="747525"/>
    <lineage>
        <taxon>Eukaryota</taxon>
        <taxon>Fungi</taxon>
        <taxon>Dikarya</taxon>
        <taxon>Basidiomycota</taxon>
        <taxon>Agaricomycotina</taxon>
        <taxon>Agaricomycetes</taxon>
        <taxon>Russulales</taxon>
        <taxon>Bondarzewiaceae</taxon>
        <taxon>Heterobasidion</taxon>
        <taxon>Heterobasidion annosum species complex</taxon>
    </lineage>
</organism>
<dbReference type="Proteomes" id="UP000030671">
    <property type="component" value="Unassembled WGS sequence"/>
</dbReference>
<reference evidence="2 3" key="1">
    <citation type="journal article" date="2012" name="New Phytol.">
        <title>Insight into trade-off between wood decay and parasitism from the genome of a fungal forest pathogen.</title>
        <authorList>
            <person name="Olson A."/>
            <person name="Aerts A."/>
            <person name="Asiegbu F."/>
            <person name="Belbahri L."/>
            <person name="Bouzid O."/>
            <person name="Broberg A."/>
            <person name="Canback B."/>
            <person name="Coutinho P.M."/>
            <person name="Cullen D."/>
            <person name="Dalman K."/>
            <person name="Deflorio G."/>
            <person name="van Diepen L.T."/>
            <person name="Dunand C."/>
            <person name="Duplessis S."/>
            <person name="Durling M."/>
            <person name="Gonthier P."/>
            <person name="Grimwood J."/>
            <person name="Fossdal C.G."/>
            <person name="Hansson D."/>
            <person name="Henrissat B."/>
            <person name="Hietala A."/>
            <person name="Himmelstrand K."/>
            <person name="Hoffmeister D."/>
            <person name="Hogberg N."/>
            <person name="James T.Y."/>
            <person name="Karlsson M."/>
            <person name="Kohler A."/>
            <person name="Kues U."/>
            <person name="Lee Y.H."/>
            <person name="Lin Y.C."/>
            <person name="Lind M."/>
            <person name="Lindquist E."/>
            <person name="Lombard V."/>
            <person name="Lucas S."/>
            <person name="Lunden K."/>
            <person name="Morin E."/>
            <person name="Murat C."/>
            <person name="Park J."/>
            <person name="Raffaello T."/>
            <person name="Rouze P."/>
            <person name="Salamov A."/>
            <person name="Schmutz J."/>
            <person name="Solheim H."/>
            <person name="Stahlberg J."/>
            <person name="Velez H."/>
            <person name="de Vries R.P."/>
            <person name="Wiebenga A."/>
            <person name="Woodward S."/>
            <person name="Yakovlev I."/>
            <person name="Garbelotto M."/>
            <person name="Martin F."/>
            <person name="Grigoriev I.V."/>
            <person name="Stenlid J."/>
        </authorList>
    </citation>
    <scope>NUCLEOTIDE SEQUENCE [LARGE SCALE GENOMIC DNA]</scope>
    <source>
        <strain evidence="2 3">TC 32-1</strain>
    </source>
</reference>
<dbReference type="AlphaFoldDB" id="W4K4E8"/>
<proteinExistence type="predicted"/>
<feature type="compositionally biased region" description="Acidic residues" evidence="1">
    <location>
        <begin position="83"/>
        <end position="92"/>
    </location>
</feature>
<dbReference type="OrthoDB" id="27483at2759"/>
<evidence type="ECO:0000256" key="1">
    <source>
        <dbReference type="SAM" id="MobiDB-lite"/>
    </source>
</evidence>
<keyword evidence="3" id="KW-1185">Reference proteome</keyword>
<feature type="region of interest" description="Disordered" evidence="1">
    <location>
        <begin position="83"/>
        <end position="105"/>
    </location>
</feature>
<evidence type="ECO:0000313" key="3">
    <source>
        <dbReference type="Proteomes" id="UP000030671"/>
    </source>
</evidence>
<dbReference type="GeneID" id="20666052"/>
<sequence length="105" mass="12406">MKEAIDIMTRQEVLVQQIFRFRFTKRCFEQVILRWEMNTAPELPKEVHFSCALQFVLTLTLTHRRAHSLSQPLELRRQGAEEESYFNMDDDGSLPLSSTPLLTRH</sequence>
<dbReference type="KEGG" id="hir:HETIRDRAFT_105261"/>
<dbReference type="InParanoid" id="W4K4E8"/>
<dbReference type="HOGENOM" id="CLU_2236939_0_0_1"/>
<protein>
    <submittedName>
        <fullName evidence="2">Uncharacterized protein</fullName>
    </submittedName>
</protein>
<dbReference type="EMBL" id="KI925459">
    <property type="protein sequence ID" value="ETW80220.1"/>
    <property type="molecule type" value="Genomic_DNA"/>
</dbReference>